<evidence type="ECO:0000313" key="4">
    <source>
        <dbReference type="Proteomes" id="UP000472267"/>
    </source>
</evidence>
<reference evidence="3" key="2">
    <citation type="submission" date="2025-08" db="UniProtKB">
        <authorList>
            <consortium name="Ensembl"/>
        </authorList>
    </citation>
    <scope>IDENTIFICATION</scope>
</reference>
<evidence type="ECO:0000256" key="1">
    <source>
        <dbReference type="SAM" id="MobiDB-lite"/>
    </source>
</evidence>
<proteinExistence type="predicted"/>
<dbReference type="SMART" id="SM00239">
    <property type="entry name" value="C2"/>
    <property type="match status" value="1"/>
</dbReference>
<gene>
    <name evidence="3" type="primary">LOC115397756</name>
</gene>
<feature type="region of interest" description="Disordered" evidence="1">
    <location>
        <begin position="77"/>
        <end position="99"/>
    </location>
</feature>
<sequence>MWALERIRESVESIPLDLSRYMGKQEKDAFFPSKPSLHCNILTPDKIPEFCLPPQLCRRSPLPEAEKTRLYLQPQNQLPKTNTSSNTARVKSGDVNTRTGDSSVVWKAAKKALPFSAEGYGLAGLYESPNTRRKESLGISTGAPRLARKPNLPKKAGPGFLPLQQCKILSKTGSAESEAQGGLTITSSSRNPLTRGNNTLSLAPPILFPLDVLQCQERLRHEHVLPLQGRGRVRLSTERTTFSKNIFSTLSTVRIRVVSVEGLWDDAERQTLNCAVNLCLTPGKLQQQESATIRNCRTPVFNEDFFFIELSLKDLQELQLRLKVVDKPASGPLRRGTVIGIVIRPLSQLTISTWNLLLKRTKQT</sequence>
<feature type="domain" description="C2" evidence="2">
    <location>
        <begin position="229"/>
        <end position="359"/>
    </location>
</feature>
<dbReference type="SUPFAM" id="SSF49562">
    <property type="entry name" value="C2 domain (Calcium/lipid-binding domain, CaLB)"/>
    <property type="match status" value="1"/>
</dbReference>
<dbReference type="AlphaFoldDB" id="A0A672HDL4"/>
<keyword evidence="4" id="KW-1185">Reference proteome</keyword>
<dbReference type="Proteomes" id="UP000472267">
    <property type="component" value="Chromosome 12"/>
</dbReference>
<dbReference type="InterPro" id="IPR000008">
    <property type="entry name" value="C2_dom"/>
</dbReference>
<dbReference type="PANTHER" id="PTHR46291">
    <property type="entry name" value="C2 DOMAIN-CONTAINING PROTEIN"/>
    <property type="match status" value="1"/>
</dbReference>
<protein>
    <recommendedName>
        <fullName evidence="2">C2 domain-containing protein</fullName>
    </recommendedName>
</protein>
<evidence type="ECO:0000313" key="3">
    <source>
        <dbReference type="Ensembl" id="ENSSFAP00005027306.1"/>
    </source>
</evidence>
<evidence type="ECO:0000259" key="2">
    <source>
        <dbReference type="PROSITE" id="PS50004"/>
    </source>
</evidence>
<reference evidence="3" key="1">
    <citation type="submission" date="2019-06" db="EMBL/GenBank/DDBJ databases">
        <authorList>
            <consortium name="Wellcome Sanger Institute Data Sharing"/>
        </authorList>
    </citation>
    <scope>NUCLEOTIDE SEQUENCE [LARGE SCALE GENOMIC DNA]</scope>
</reference>
<dbReference type="OMA" id="RQTLNCA"/>
<dbReference type="Gene3D" id="2.60.40.150">
    <property type="entry name" value="C2 domain"/>
    <property type="match status" value="1"/>
</dbReference>
<dbReference type="Pfam" id="PF00168">
    <property type="entry name" value="C2"/>
    <property type="match status" value="1"/>
</dbReference>
<name>A0A672HDL4_SALFA</name>
<accession>A0A672HDL4</accession>
<dbReference type="InParanoid" id="A0A672HDL4"/>
<dbReference type="PROSITE" id="PS50004">
    <property type="entry name" value="C2"/>
    <property type="match status" value="1"/>
</dbReference>
<dbReference type="InterPro" id="IPR035892">
    <property type="entry name" value="C2_domain_sf"/>
</dbReference>
<reference evidence="3" key="3">
    <citation type="submission" date="2025-09" db="UniProtKB">
        <authorList>
            <consortium name="Ensembl"/>
        </authorList>
    </citation>
    <scope>IDENTIFICATION</scope>
</reference>
<feature type="region of interest" description="Disordered" evidence="1">
    <location>
        <begin position="131"/>
        <end position="156"/>
    </location>
</feature>
<organism evidence="3 4">
    <name type="scientific">Salarias fasciatus</name>
    <name type="common">Jewelled blenny</name>
    <name type="synonym">Blennius fasciatus</name>
    <dbReference type="NCBI Taxonomy" id="181472"/>
    <lineage>
        <taxon>Eukaryota</taxon>
        <taxon>Metazoa</taxon>
        <taxon>Chordata</taxon>
        <taxon>Craniata</taxon>
        <taxon>Vertebrata</taxon>
        <taxon>Euteleostomi</taxon>
        <taxon>Actinopterygii</taxon>
        <taxon>Neopterygii</taxon>
        <taxon>Teleostei</taxon>
        <taxon>Neoteleostei</taxon>
        <taxon>Acanthomorphata</taxon>
        <taxon>Ovalentaria</taxon>
        <taxon>Blenniimorphae</taxon>
        <taxon>Blenniiformes</taxon>
        <taxon>Blennioidei</taxon>
        <taxon>Blenniidae</taxon>
        <taxon>Salariinae</taxon>
        <taxon>Salarias</taxon>
    </lineage>
</organism>
<dbReference type="PANTHER" id="PTHR46291:SF9">
    <property type="entry name" value="C2 CALCIUM-DEPENDENT DOMAIN-CONTAINING PROTEIN 4C-LIKE"/>
    <property type="match status" value="1"/>
</dbReference>
<dbReference type="Ensembl" id="ENSSFAT00005028349.1">
    <property type="protein sequence ID" value="ENSSFAP00005027306.1"/>
    <property type="gene ID" value="ENSSFAG00005013952.1"/>
</dbReference>
<dbReference type="InterPro" id="IPR043549">
    <property type="entry name" value="C2C4C/C2C4D"/>
</dbReference>